<accession>E8LXE9</accession>
<evidence type="ECO:0000313" key="3">
    <source>
        <dbReference type="EMBL" id="EGA64560.1"/>
    </source>
</evidence>
<keyword evidence="3" id="KW-0223">Dioxygenase</keyword>
<dbReference type="GO" id="GO:0046872">
    <property type="term" value="F:metal ion binding"/>
    <property type="evidence" value="ECO:0007669"/>
    <property type="project" value="UniProtKB-KW"/>
</dbReference>
<dbReference type="SUPFAM" id="SSF54593">
    <property type="entry name" value="Glyoxalase/Bleomycin resistance protein/Dihydroxybiphenyl dioxygenase"/>
    <property type="match status" value="1"/>
</dbReference>
<comment type="caution">
    <text evidence="3">The sequence shown here is derived from an EMBL/GenBank/DDBJ whole genome shotgun (WGS) entry which is preliminary data.</text>
</comment>
<dbReference type="Gene3D" id="3.10.180.10">
    <property type="entry name" value="2,3-Dihydroxybiphenyl 1,2-Dioxygenase, domain 1"/>
    <property type="match status" value="1"/>
</dbReference>
<dbReference type="Pfam" id="PF00903">
    <property type="entry name" value="Glyoxalase"/>
    <property type="match status" value="1"/>
</dbReference>
<dbReference type="RefSeq" id="WP_006880493.1">
    <property type="nucleotide sequence ID" value="NZ_AEVS01000081.1"/>
</dbReference>
<dbReference type="AlphaFoldDB" id="E8LXE9"/>
<dbReference type="InterPro" id="IPR004360">
    <property type="entry name" value="Glyas_Fos-R_dOase_dom"/>
</dbReference>
<reference evidence="3 4" key="1">
    <citation type="journal article" date="2012" name="Int. J. Syst. Evol. Microbiol.">
        <title>Vibrio caribbeanicus sp. nov., isolated from the marine sponge Scleritoderma cyanea.</title>
        <authorList>
            <person name="Hoffmann M."/>
            <person name="Monday S.R."/>
            <person name="Allard M.W."/>
            <person name="Strain E.A."/>
            <person name="Whittaker P."/>
            <person name="Naum M."/>
            <person name="McCarthy P.J."/>
            <person name="Lopez J.V."/>
            <person name="Fischer M."/>
            <person name="Brown E.W."/>
        </authorList>
    </citation>
    <scope>NUCLEOTIDE SEQUENCE [LARGE SCALE GENOMIC DNA]</scope>
    <source>
        <strain evidence="3 4">LMG 20546</strain>
    </source>
</reference>
<dbReference type="InterPro" id="IPR029068">
    <property type="entry name" value="Glyas_Bleomycin-R_OHBP_Dase"/>
</dbReference>
<dbReference type="InterPro" id="IPR051332">
    <property type="entry name" value="Fosfomycin_Res_Enzymes"/>
</dbReference>
<dbReference type="STRING" id="945543.VIBR0546_06807"/>
<gene>
    <name evidence="3" type="ORF">VIBR0546_06807</name>
</gene>
<dbReference type="OrthoDB" id="9795618at2"/>
<organism evidence="3 4">
    <name type="scientific">Vibrio brasiliensis LMG 20546</name>
    <dbReference type="NCBI Taxonomy" id="945543"/>
    <lineage>
        <taxon>Bacteria</taxon>
        <taxon>Pseudomonadati</taxon>
        <taxon>Pseudomonadota</taxon>
        <taxon>Gammaproteobacteria</taxon>
        <taxon>Vibrionales</taxon>
        <taxon>Vibrionaceae</taxon>
        <taxon>Vibrio</taxon>
        <taxon>Vibrio oreintalis group</taxon>
    </lineage>
</organism>
<evidence type="ECO:0000256" key="1">
    <source>
        <dbReference type="ARBA" id="ARBA00022723"/>
    </source>
</evidence>
<dbReference type="InterPro" id="IPR037523">
    <property type="entry name" value="VOC_core"/>
</dbReference>
<name>E8LXE9_9VIBR</name>
<dbReference type="GO" id="GO:0051213">
    <property type="term" value="F:dioxygenase activity"/>
    <property type="evidence" value="ECO:0007669"/>
    <property type="project" value="UniProtKB-KW"/>
</dbReference>
<protein>
    <submittedName>
        <fullName evidence="3">Glyoxalase/Bleomycin resistance protein/Dioxygenase superfamily</fullName>
    </submittedName>
</protein>
<dbReference type="PROSITE" id="PS51819">
    <property type="entry name" value="VOC"/>
    <property type="match status" value="1"/>
</dbReference>
<dbReference type="PANTHER" id="PTHR36113:SF6">
    <property type="entry name" value="FOSFOMYCIN RESISTANCE PROTEIN FOSX"/>
    <property type="match status" value="1"/>
</dbReference>
<dbReference type="NCBIfam" id="NF008551">
    <property type="entry name" value="PRK11478.1"/>
    <property type="match status" value="1"/>
</dbReference>
<proteinExistence type="predicted"/>
<evidence type="ECO:0000259" key="2">
    <source>
        <dbReference type="PROSITE" id="PS51819"/>
    </source>
</evidence>
<feature type="domain" description="VOC" evidence="2">
    <location>
        <begin position="5"/>
        <end position="128"/>
    </location>
</feature>
<sequence length="128" mass="14701">MKLKGIHHVAIICSDYQVSKRFYVETLRLPIIAENYRAERDSYKLDIALPDGGQIELFSFPEPPTRPSRPEAQGLRHLAFRVDSVEGYVDYLSTQGIECEPIRIDEFTGKSFTFFTDPDGLPLELYQD</sequence>
<keyword evidence="3" id="KW-0560">Oxidoreductase</keyword>
<keyword evidence="1" id="KW-0479">Metal-binding</keyword>
<dbReference type="EMBL" id="AEVS01000081">
    <property type="protein sequence ID" value="EGA64560.1"/>
    <property type="molecule type" value="Genomic_DNA"/>
</dbReference>
<dbReference type="InterPro" id="IPR037478">
    <property type="entry name" value="YwkD-like_dom"/>
</dbReference>
<dbReference type="CDD" id="cd08352">
    <property type="entry name" value="VOC_Bs_YwkD_like"/>
    <property type="match status" value="1"/>
</dbReference>
<evidence type="ECO:0000313" key="4">
    <source>
        <dbReference type="Proteomes" id="UP000004371"/>
    </source>
</evidence>
<dbReference type="eggNOG" id="COG0346">
    <property type="taxonomic scope" value="Bacteria"/>
</dbReference>
<dbReference type="PANTHER" id="PTHR36113">
    <property type="entry name" value="LYASE, PUTATIVE-RELATED-RELATED"/>
    <property type="match status" value="1"/>
</dbReference>
<dbReference type="Proteomes" id="UP000004371">
    <property type="component" value="Unassembled WGS sequence"/>
</dbReference>
<keyword evidence="4" id="KW-1185">Reference proteome</keyword>